<proteinExistence type="predicted"/>
<evidence type="ECO:0000313" key="3">
    <source>
        <dbReference type="Proteomes" id="UP000826462"/>
    </source>
</evidence>
<feature type="region of interest" description="Disordered" evidence="1">
    <location>
        <begin position="1"/>
        <end position="32"/>
    </location>
</feature>
<dbReference type="RefSeq" id="WP_219800666.1">
    <property type="nucleotide sequence ID" value="NZ_CP080096.1"/>
</dbReference>
<dbReference type="SUPFAM" id="SSF53955">
    <property type="entry name" value="Lysozyme-like"/>
    <property type="match status" value="1"/>
</dbReference>
<protein>
    <submittedName>
        <fullName evidence="2">Lytic transglycosylase domain-containing protein</fullName>
    </submittedName>
</protein>
<dbReference type="EMBL" id="CP080096">
    <property type="protein sequence ID" value="QYD71235.1"/>
    <property type="molecule type" value="Genomic_DNA"/>
</dbReference>
<name>A0ABX8UQH1_9BURK</name>
<dbReference type="Proteomes" id="UP000826462">
    <property type="component" value="Chromosome 2"/>
</dbReference>
<gene>
    <name evidence="2" type="ORF">KZJ38_29765</name>
</gene>
<dbReference type="InterPro" id="IPR023346">
    <property type="entry name" value="Lysozyme-like_dom_sf"/>
</dbReference>
<accession>A0ABX8UQH1</accession>
<keyword evidence="3" id="KW-1185">Reference proteome</keyword>
<reference evidence="2 3" key="1">
    <citation type="submission" date="2021-07" db="EMBL/GenBank/DDBJ databases">
        <title>Paraburkholderia edwinii protects Aspergillus sp. from phenazines by acting as a toxin sponge.</title>
        <authorList>
            <person name="Dahlstrom K.M."/>
            <person name="Newman D.K."/>
        </authorList>
    </citation>
    <scope>NUCLEOTIDE SEQUENCE [LARGE SCALE GENOMIC DNA]</scope>
    <source>
        <strain evidence="2 3">Pe01</strain>
    </source>
</reference>
<organism evidence="2 3">
    <name type="scientific">Paraburkholderia edwinii</name>
    <dbReference type="NCBI Taxonomy" id="2861782"/>
    <lineage>
        <taxon>Bacteria</taxon>
        <taxon>Pseudomonadati</taxon>
        <taxon>Pseudomonadota</taxon>
        <taxon>Betaproteobacteria</taxon>
        <taxon>Burkholderiales</taxon>
        <taxon>Burkholderiaceae</taxon>
        <taxon>Paraburkholderia</taxon>
    </lineage>
</organism>
<evidence type="ECO:0000313" key="2">
    <source>
        <dbReference type="EMBL" id="QYD71235.1"/>
    </source>
</evidence>
<feature type="compositionally biased region" description="Polar residues" evidence="1">
    <location>
        <begin position="1"/>
        <end position="22"/>
    </location>
</feature>
<dbReference type="Gene3D" id="1.10.530.10">
    <property type="match status" value="1"/>
</dbReference>
<evidence type="ECO:0000256" key="1">
    <source>
        <dbReference type="SAM" id="MobiDB-lite"/>
    </source>
</evidence>
<sequence>MTTQLKSHPQGHSQARPHSSVGQPGKTEKPSTAPALKWCYPFPCKRGGEETDPQTFYQALGVMNDGYFPLAVNGFPHGGVHFGAESASSVDQSGGVRLIADGEIVAYKLDRAYPHLQYAKGSYWALYSTGFVLTRHRMTLPPAPGATTPQPTDETLTFFSLALHMADWSTYAADTKLARPGWWPGVETYRATGKERYEQSGAAGAFVYTAPQAGATKGHFTAGTKTAFLPEGSEVTIGERRGEWGRVKAVTSGNAIALRINDARAQHSSSGQKKQHAAGGDHGWINLHAQQPLREPGGVDGVVIPPQPIAVKAGTLLGQIGQFLDYEHSTPLPPKPIRPLVHMEVFAGDEFAAFLAKSRARAEQLPASDRTILMIEPGAKLVTSMEPDIVVQQGGEPMEKLMVTADSPASGPWMKVQPRWYDRFSGLMADYGRPIWIERSNKDKLDSPKGLRAWRRFPLQVKSATEPAIEQSMILSRAYLDGLSDDSRVVDDQGVHWWGLRIPAGHGGRTWRWVCEKDHSGTKWESPWAWPGFEIVDATGIRLSDAFRRNLVVTESAQAREHPEYAPSKDAVNASALLRRVAQIVERVPALDGGKPDRDADGRDKVTAKLIQRAMFQRELASQLAHVILRYESEWCGNVERWEALTPLMRNSAENWECELQRVRKLQWWDQVKGKVDGFPVSTVVHHIHPVALVGNFRRKSIITVEMLRQIWPEPSVPDERLAGIAAEINANSEKYKLNTELRLSHFFAQVMQEVGETCRLEEDLRYFKPERLKKIFSYFKVNPAEAETYGYHPPLAGDAEAIANRAYAGKIGNGAVSSGDGWKYRGRGLKQTTGRFNYRAFTKDYSRFWADEAPDFERTPDLLSTTSYGTRSGVYYWLAHRLFEIADKTTDSNVNEKVDGITALINKGTDSYDARRGNFKKIMTSRVFRDVEN</sequence>